<evidence type="ECO:0000313" key="3">
    <source>
        <dbReference type="Proteomes" id="UP001385951"/>
    </source>
</evidence>
<accession>A0AAW0G1C1</accession>
<reference evidence="2 3" key="1">
    <citation type="submission" date="2022-09" db="EMBL/GenBank/DDBJ databases">
        <authorList>
            <person name="Palmer J.M."/>
        </authorList>
    </citation>
    <scope>NUCLEOTIDE SEQUENCE [LARGE SCALE GENOMIC DNA]</scope>
    <source>
        <strain evidence="2 3">DSM 7382</strain>
    </source>
</reference>
<dbReference type="EMBL" id="JASBNA010000030">
    <property type="protein sequence ID" value="KAK7683431.1"/>
    <property type="molecule type" value="Genomic_DNA"/>
</dbReference>
<evidence type="ECO:0000256" key="1">
    <source>
        <dbReference type="SAM" id="Phobius"/>
    </source>
</evidence>
<feature type="transmembrane region" description="Helical" evidence="1">
    <location>
        <begin position="61"/>
        <end position="78"/>
    </location>
</feature>
<comment type="caution">
    <text evidence="2">The sequence shown here is derived from an EMBL/GenBank/DDBJ whole genome shotgun (WGS) entry which is preliminary data.</text>
</comment>
<dbReference type="Proteomes" id="UP001385951">
    <property type="component" value="Unassembled WGS sequence"/>
</dbReference>
<keyword evidence="1" id="KW-0472">Membrane</keyword>
<gene>
    <name evidence="2" type="ORF">QCA50_013262</name>
</gene>
<feature type="transmembrane region" description="Helical" evidence="1">
    <location>
        <begin position="27"/>
        <end position="49"/>
    </location>
</feature>
<keyword evidence="1" id="KW-0812">Transmembrane</keyword>
<sequence>MRHAWCLVAVSPAHYHFLHPPGFDSHLYPGCISIYSYVLLMSLLVRFYCTSLQISPATDRIVNYMTTVGINMVAHSSYGTRTLPLRRLYHQPSPVPDLHLTQPSSPHSLSSCLETLIVLNTQLASMAILVLFRTVLLVEMR</sequence>
<name>A0AAW0G1C1_9APHY</name>
<keyword evidence="1" id="KW-1133">Transmembrane helix</keyword>
<feature type="transmembrane region" description="Helical" evidence="1">
    <location>
        <begin position="116"/>
        <end position="138"/>
    </location>
</feature>
<protein>
    <submittedName>
        <fullName evidence="2">Uncharacterized protein</fullName>
    </submittedName>
</protein>
<organism evidence="2 3">
    <name type="scientific">Cerrena zonata</name>
    <dbReference type="NCBI Taxonomy" id="2478898"/>
    <lineage>
        <taxon>Eukaryota</taxon>
        <taxon>Fungi</taxon>
        <taxon>Dikarya</taxon>
        <taxon>Basidiomycota</taxon>
        <taxon>Agaricomycotina</taxon>
        <taxon>Agaricomycetes</taxon>
        <taxon>Polyporales</taxon>
        <taxon>Cerrenaceae</taxon>
        <taxon>Cerrena</taxon>
    </lineage>
</organism>
<keyword evidence="3" id="KW-1185">Reference proteome</keyword>
<evidence type="ECO:0000313" key="2">
    <source>
        <dbReference type="EMBL" id="KAK7683431.1"/>
    </source>
</evidence>
<proteinExistence type="predicted"/>
<dbReference type="AlphaFoldDB" id="A0AAW0G1C1"/>